<proteinExistence type="predicted"/>
<accession>A0AA89BJW7</accession>
<comment type="caution">
    <text evidence="7">The sequence shown here is derived from an EMBL/GenBank/DDBJ whole genome shotgun (WGS) entry which is preliminary data.</text>
</comment>
<dbReference type="PANTHER" id="PTHR31541:SF25">
    <property type="entry name" value="GAMMA-GLIADIN B"/>
    <property type="match status" value="1"/>
</dbReference>
<evidence type="ECO:0000256" key="3">
    <source>
        <dbReference type="ARBA" id="ARBA00023125"/>
    </source>
</evidence>
<gene>
    <name evidence="7" type="ORF">RJ639_001949</name>
</gene>
<evidence type="ECO:0000256" key="6">
    <source>
        <dbReference type="SAM" id="MobiDB-lite"/>
    </source>
</evidence>
<keyword evidence="5" id="KW-0539">Nucleus</keyword>
<organism evidence="7 8">
    <name type="scientific">Escallonia herrerae</name>
    <dbReference type="NCBI Taxonomy" id="1293975"/>
    <lineage>
        <taxon>Eukaryota</taxon>
        <taxon>Viridiplantae</taxon>
        <taxon>Streptophyta</taxon>
        <taxon>Embryophyta</taxon>
        <taxon>Tracheophyta</taxon>
        <taxon>Spermatophyta</taxon>
        <taxon>Magnoliopsida</taxon>
        <taxon>eudicotyledons</taxon>
        <taxon>Gunneridae</taxon>
        <taxon>Pentapetalae</taxon>
        <taxon>asterids</taxon>
        <taxon>campanulids</taxon>
        <taxon>Escalloniales</taxon>
        <taxon>Escalloniaceae</taxon>
        <taxon>Escallonia</taxon>
    </lineage>
</organism>
<evidence type="ECO:0000256" key="5">
    <source>
        <dbReference type="ARBA" id="ARBA00023242"/>
    </source>
</evidence>
<keyword evidence="2" id="KW-0805">Transcription regulation</keyword>
<dbReference type="SUPFAM" id="SSF101936">
    <property type="entry name" value="DNA-binding pseudobarrel domain"/>
    <property type="match status" value="1"/>
</dbReference>
<dbReference type="Gene3D" id="2.40.330.10">
    <property type="entry name" value="DNA-binding pseudobarrel domain"/>
    <property type="match status" value="1"/>
</dbReference>
<comment type="subcellular location">
    <subcellularLocation>
        <location evidence="1">Nucleus</location>
    </subcellularLocation>
</comment>
<name>A0AA89BJW7_9ASTE</name>
<reference evidence="7" key="1">
    <citation type="submission" date="2022-12" db="EMBL/GenBank/DDBJ databases">
        <title>Draft genome assemblies for two species of Escallonia (Escalloniales).</title>
        <authorList>
            <person name="Chanderbali A."/>
            <person name="Dervinis C."/>
            <person name="Anghel I."/>
            <person name="Soltis D."/>
            <person name="Soltis P."/>
            <person name="Zapata F."/>
        </authorList>
    </citation>
    <scope>NUCLEOTIDE SEQUENCE</scope>
    <source>
        <strain evidence="7">UCBG64.0493</strain>
        <tissue evidence="7">Leaf</tissue>
    </source>
</reference>
<dbReference type="AlphaFoldDB" id="A0AA89BJW7"/>
<dbReference type="PANTHER" id="PTHR31541">
    <property type="entry name" value="B3 DOMAIN PLANT PROTEIN-RELATED"/>
    <property type="match status" value="1"/>
</dbReference>
<dbReference type="GO" id="GO:0005634">
    <property type="term" value="C:nucleus"/>
    <property type="evidence" value="ECO:0007669"/>
    <property type="project" value="UniProtKB-SubCell"/>
</dbReference>
<dbReference type="EMBL" id="JAVXUP010000002">
    <property type="protein sequence ID" value="KAK3043753.1"/>
    <property type="molecule type" value="Genomic_DNA"/>
</dbReference>
<dbReference type="InterPro" id="IPR005508">
    <property type="entry name" value="At2g31720-like"/>
</dbReference>
<evidence type="ECO:0000256" key="2">
    <source>
        <dbReference type="ARBA" id="ARBA00023015"/>
    </source>
</evidence>
<dbReference type="InterPro" id="IPR015300">
    <property type="entry name" value="DNA-bd_pseudobarrel_sf"/>
</dbReference>
<sequence length="355" mass="41358">MASFDVRMKSPEERARKIDHHLGFILRHLLSAVKNPLEKEEENKVATEERERVFRRHVSAFLDLHPDFDRNAPENTTLSPWMIKVLYPKREDREVAVDISKREESSKKEKLSFTVIRKDGKLLPKKKHPFEENDPTAFQVSRADDTHKAESVTKETKSEKRNPREENLDTNKDDDSYSSKKCKKEKAEKNVSNVVRAELPHRDPELPDHFKRFIEGKNGFRATLVIQKILFESDVSQRHNRLSIPLNALSHVDTEFLTAEELRVLNLPKRDEFGKKVTRNIPVVLIDPTLAEYSLNLTKWVMPKATGSVSETYNLVTKWNSVWRNNELGEGMLVQLWSFRICSLLHFALVVLRRD</sequence>
<protein>
    <submittedName>
        <fullName evidence="7">Uncharacterized protein</fullName>
    </submittedName>
</protein>
<dbReference type="Proteomes" id="UP001188597">
    <property type="component" value="Unassembled WGS sequence"/>
</dbReference>
<keyword evidence="8" id="KW-1185">Reference proteome</keyword>
<keyword evidence="3" id="KW-0238">DNA-binding</keyword>
<evidence type="ECO:0000256" key="4">
    <source>
        <dbReference type="ARBA" id="ARBA00023163"/>
    </source>
</evidence>
<dbReference type="Pfam" id="PF03754">
    <property type="entry name" value="At2g31720-like"/>
    <property type="match status" value="1"/>
</dbReference>
<feature type="compositionally biased region" description="Basic and acidic residues" evidence="6">
    <location>
        <begin position="142"/>
        <end position="178"/>
    </location>
</feature>
<evidence type="ECO:0000256" key="1">
    <source>
        <dbReference type="ARBA" id="ARBA00004123"/>
    </source>
</evidence>
<keyword evidence="4" id="KW-0804">Transcription</keyword>
<dbReference type="GO" id="GO:0003677">
    <property type="term" value="F:DNA binding"/>
    <property type="evidence" value="ECO:0007669"/>
    <property type="project" value="UniProtKB-KW"/>
</dbReference>
<evidence type="ECO:0000313" key="7">
    <source>
        <dbReference type="EMBL" id="KAK3043753.1"/>
    </source>
</evidence>
<evidence type="ECO:0000313" key="8">
    <source>
        <dbReference type="Proteomes" id="UP001188597"/>
    </source>
</evidence>
<feature type="region of interest" description="Disordered" evidence="6">
    <location>
        <begin position="124"/>
        <end position="189"/>
    </location>
</feature>